<evidence type="ECO:0000313" key="3">
    <source>
        <dbReference type="Proteomes" id="UP000268350"/>
    </source>
</evidence>
<feature type="transmembrane region" description="Helical" evidence="1">
    <location>
        <begin position="196"/>
        <end position="219"/>
    </location>
</feature>
<keyword evidence="1" id="KW-0812">Transmembrane</keyword>
<keyword evidence="1" id="KW-1133">Transmembrane helix</keyword>
<feature type="transmembrane region" description="Helical" evidence="1">
    <location>
        <begin position="164"/>
        <end position="184"/>
    </location>
</feature>
<evidence type="ECO:0000256" key="1">
    <source>
        <dbReference type="SAM" id="Phobius"/>
    </source>
</evidence>
<feature type="transmembrane region" description="Helical" evidence="1">
    <location>
        <begin position="133"/>
        <end position="152"/>
    </location>
</feature>
<feature type="transmembrane region" description="Helical" evidence="1">
    <location>
        <begin position="12"/>
        <end position="38"/>
    </location>
</feature>
<dbReference type="Proteomes" id="UP000268350">
    <property type="component" value="Unassembled WGS sequence"/>
</dbReference>
<feature type="transmembrane region" description="Helical" evidence="1">
    <location>
        <begin position="102"/>
        <end position="127"/>
    </location>
</feature>
<feature type="transmembrane region" description="Helical" evidence="1">
    <location>
        <begin position="76"/>
        <end position="95"/>
    </location>
</feature>
<keyword evidence="3" id="KW-1185">Reference proteome</keyword>
<dbReference type="OrthoDB" id="7882500at2759"/>
<accession>A0A3B0KCY3</accession>
<reference evidence="3" key="1">
    <citation type="submission" date="2018-01" db="EMBL/GenBank/DDBJ databases">
        <authorList>
            <person name="Alioto T."/>
            <person name="Alioto T."/>
        </authorList>
    </citation>
    <scope>NUCLEOTIDE SEQUENCE [LARGE SCALE GENOMIC DNA]</scope>
</reference>
<gene>
    <name evidence="2" type="ORF">DGUA_6G013127</name>
</gene>
<keyword evidence="1" id="KW-0472">Membrane</keyword>
<organism evidence="2 3">
    <name type="scientific">Drosophila guanche</name>
    <name type="common">Fruit fly</name>
    <dbReference type="NCBI Taxonomy" id="7266"/>
    <lineage>
        <taxon>Eukaryota</taxon>
        <taxon>Metazoa</taxon>
        <taxon>Ecdysozoa</taxon>
        <taxon>Arthropoda</taxon>
        <taxon>Hexapoda</taxon>
        <taxon>Insecta</taxon>
        <taxon>Pterygota</taxon>
        <taxon>Neoptera</taxon>
        <taxon>Endopterygota</taxon>
        <taxon>Diptera</taxon>
        <taxon>Brachycera</taxon>
        <taxon>Muscomorpha</taxon>
        <taxon>Ephydroidea</taxon>
        <taxon>Drosophilidae</taxon>
        <taxon>Drosophila</taxon>
        <taxon>Sophophora</taxon>
    </lineage>
</organism>
<feature type="transmembrane region" description="Helical" evidence="1">
    <location>
        <begin position="45"/>
        <end position="64"/>
    </location>
</feature>
<evidence type="ECO:0000313" key="2">
    <source>
        <dbReference type="EMBL" id="SPP81498.1"/>
    </source>
</evidence>
<proteinExistence type="predicted"/>
<dbReference type="OMA" id="HIVYTMI"/>
<evidence type="ECO:0008006" key="4">
    <source>
        <dbReference type="Google" id="ProtNLM"/>
    </source>
</evidence>
<name>A0A3B0KCY3_DROGU</name>
<protein>
    <recommendedName>
        <fullName evidence="4">Protein lifeguard 1</fullName>
    </recommendedName>
</protein>
<sequence>MGDPVGGHLNLYMFVIHTALLMSYFILCSILQWMLLCIYMKHSHIVYTMICFFAALVLLTFIHFSQFLKYGKPWNYVAILFCYELLTLGVTSFIVDSSVGVAIGIVMGAIFIWVGVLAACYALIRFVGYPNPYTLSGIGVVGLMISMVMVAVDQVLDSRVCGEIALVIVMISVIILMICHVLLTNDSSDILKKEDTLLVAFVLYIHFVILMVTIFIFVIRDRRYSKQDKSPTTVSSNTFRGATEATLDPTESFKYLWLND</sequence>
<dbReference type="AlphaFoldDB" id="A0A3B0KCY3"/>
<dbReference type="EMBL" id="OUUW01000006">
    <property type="protein sequence ID" value="SPP81498.1"/>
    <property type="molecule type" value="Genomic_DNA"/>
</dbReference>